<evidence type="ECO:0000313" key="3">
    <source>
        <dbReference type="Proteomes" id="UP000001816"/>
    </source>
</evidence>
<name>Q9A9I3_CAUVC</name>
<dbReference type="Proteomes" id="UP000001816">
    <property type="component" value="Chromosome"/>
</dbReference>
<dbReference type="STRING" id="190650.CC_0997"/>
<reference evidence="2 3" key="1">
    <citation type="journal article" date="2001" name="Proc. Natl. Acad. Sci. U.S.A.">
        <title>Complete genome sequence of Caulobacter crescentus.</title>
        <authorList>
            <person name="Nierman W.C."/>
            <person name="Feldblyum T.V."/>
            <person name="Laub M.T."/>
            <person name="Paulsen I.T."/>
            <person name="Nelson K.E."/>
            <person name="Eisen J.A."/>
            <person name="Heidelberg J.F."/>
            <person name="Alley M.R."/>
            <person name="Ohta N."/>
            <person name="Maddock J.R."/>
            <person name="Potocka I."/>
            <person name="Nelson W.C."/>
            <person name="Newton A."/>
            <person name="Stephens C."/>
            <person name="Phadke N.D."/>
            <person name="Ely B."/>
            <person name="DeBoy R.T."/>
            <person name="Dodson R.J."/>
            <person name="Durkin A.S."/>
            <person name="Gwinn M.L."/>
            <person name="Haft D.H."/>
            <person name="Kolonay J.F."/>
            <person name="Smit J."/>
            <person name="Craven M.B."/>
            <person name="Khouri H."/>
            <person name="Shetty J."/>
            <person name="Berry K."/>
            <person name="Utterback T."/>
            <person name="Tran K."/>
            <person name="Wolf A."/>
            <person name="Vamathevan J."/>
            <person name="Ermolaeva M."/>
            <person name="White O."/>
            <person name="Salzberg S.L."/>
            <person name="Venter J.C."/>
            <person name="Shapiro L."/>
            <person name="Fraser C.M."/>
        </authorList>
    </citation>
    <scope>NUCLEOTIDE SEQUENCE [LARGE SCALE GENOMIC DNA]</scope>
    <source>
        <strain evidence="3">ATCC 19089 / CB15</strain>
    </source>
</reference>
<feature type="compositionally biased region" description="Low complexity" evidence="1">
    <location>
        <begin position="135"/>
        <end position="148"/>
    </location>
</feature>
<dbReference type="KEGG" id="ccr:CC_0997"/>
<organism evidence="2 3">
    <name type="scientific">Caulobacter vibrioides (strain ATCC 19089 / CIP 103742 / CB 15)</name>
    <name type="common">Caulobacter crescentus</name>
    <dbReference type="NCBI Taxonomy" id="190650"/>
    <lineage>
        <taxon>Bacteria</taxon>
        <taxon>Pseudomonadati</taxon>
        <taxon>Pseudomonadota</taxon>
        <taxon>Alphaproteobacteria</taxon>
        <taxon>Caulobacterales</taxon>
        <taxon>Caulobacteraceae</taxon>
        <taxon>Caulobacter</taxon>
    </lineage>
</organism>
<accession>Q9A9I3</accession>
<dbReference type="BioCyc" id="CAULO:CC0997-MONOMER"/>
<evidence type="ECO:0000313" key="2">
    <source>
        <dbReference type="EMBL" id="AAK22981.1"/>
    </source>
</evidence>
<protein>
    <submittedName>
        <fullName evidence="2">Uncharacterized protein</fullName>
    </submittedName>
</protein>
<dbReference type="PIR" id="A87373">
    <property type="entry name" value="A87373"/>
</dbReference>
<keyword evidence="3" id="KW-1185">Reference proteome</keyword>
<dbReference type="AlphaFoldDB" id="Q9A9I3"/>
<sequence length="187" mass="19162">MVSADGPGIAFAIVRPRRGPDAGRGHLSDRGGAGADFADPCVVGSRGPAADRYGLAGADVWHGGGGGGRGNRRPVRRGRGPAVELRLTAHLALWPVHPVSPPGPIADRAAFRRHLRGPDRPRLRAAVRSSDRAADPSAAAGGAGPVSRTHPPGSRPVQGLEATGVMKILGSPARYEPRVSPAAFRAG</sequence>
<dbReference type="HOGENOM" id="CLU_1445232_0_0_5"/>
<evidence type="ECO:0000256" key="1">
    <source>
        <dbReference type="SAM" id="MobiDB-lite"/>
    </source>
</evidence>
<dbReference type="EnsemblBacteria" id="AAK22981">
    <property type="protein sequence ID" value="AAK22981"/>
    <property type="gene ID" value="CC_0997"/>
</dbReference>
<proteinExistence type="predicted"/>
<dbReference type="EMBL" id="AE005673">
    <property type="protein sequence ID" value="AAK22981.1"/>
    <property type="molecule type" value="Genomic_DNA"/>
</dbReference>
<feature type="region of interest" description="Disordered" evidence="1">
    <location>
        <begin position="116"/>
        <end position="160"/>
    </location>
</feature>
<gene>
    <name evidence="2" type="ordered locus">CC_0997</name>
</gene>